<evidence type="ECO:0000313" key="3">
    <source>
        <dbReference type="EMBL" id="AEE61565.1"/>
    </source>
</evidence>
<keyword evidence="2" id="KW-0472">Membrane</keyword>
<sequence>MKCRPFVGLNLSLRLLVIGYVLVVVFFSVLSLHQMKKGAPTPAEKQARATLRPPSIPRRLISSFERGPFRPLRRWRIEWCAQLQFMGAQPGRPVALVSFPGSGNTWLRYLLQQATGYLTGSVYNDLGLSKNGFPAEGVVNRSVLVVKTHEYGSDTHRQFDKALLLVRAPQQAIQAEFNRQSGGHIGFASPDRYARSEGKFWQRFVALNLRNWERLNLDWLRNFPGPTHVLTYQQLVNDTEHALKGVLQFLGVAVPPRQLQCALEHKEGIYRRRSRVRRLDPFTAEMRAQLKAAERRVFSAISPSTNKRT</sequence>
<dbReference type="InterPro" id="IPR027417">
    <property type="entry name" value="P-loop_NTPase"/>
</dbReference>
<dbReference type="PANTHER" id="PTHR45964:SF5">
    <property type="entry name" value="WSCD FAMILY MEMBER CG9164"/>
    <property type="match status" value="1"/>
</dbReference>
<evidence type="ECO:0000256" key="1">
    <source>
        <dbReference type="ARBA" id="ARBA00010236"/>
    </source>
</evidence>
<keyword evidence="2" id="KW-1133">Transmembrane helix</keyword>
<feature type="transmembrane region" description="Helical" evidence="2">
    <location>
        <begin position="12"/>
        <end position="32"/>
    </location>
</feature>
<dbReference type="EMBL" id="BT126601">
    <property type="protein sequence ID" value="AEE61565.1"/>
    <property type="molecule type" value="mRNA"/>
</dbReference>
<dbReference type="InterPro" id="IPR051589">
    <property type="entry name" value="Sialate-O-sulfotransferase"/>
</dbReference>
<dbReference type="AlphaFoldDB" id="J3JTP4"/>
<protein>
    <recommendedName>
        <fullName evidence="4">Sulfotransferase domain-containing protein</fullName>
    </recommendedName>
</protein>
<dbReference type="Gene3D" id="3.40.50.300">
    <property type="entry name" value="P-loop containing nucleotide triphosphate hydrolases"/>
    <property type="match status" value="1"/>
</dbReference>
<dbReference type="OrthoDB" id="5985073at2759"/>
<proteinExistence type="evidence at transcript level"/>
<dbReference type="SUPFAM" id="SSF52540">
    <property type="entry name" value="P-loop containing nucleoside triphosphate hydrolases"/>
    <property type="match status" value="1"/>
</dbReference>
<reference evidence="3" key="1">
    <citation type="journal article" date="2012" name="Insect Biochem. Mol. Biol.">
        <title>Transcriptome and full-length cDNA resources for the mountain pine beetle, Dendroctonus ponderosae Hopkins, a major insect pest of pine forests.</title>
        <authorList>
            <person name="Keeling C.I."/>
            <person name="Henderson H."/>
            <person name="Li M."/>
            <person name="Yuen M."/>
            <person name="Clark E.L."/>
            <person name="Fraser J.D."/>
            <person name="Huber D.P."/>
            <person name="Liao N.Y."/>
            <person name="Roderick Docking T."/>
            <person name="Birol I."/>
            <person name="Chan S.K."/>
            <person name="Taylor G.A."/>
            <person name="Palmquist D."/>
            <person name="Jones S.J."/>
            <person name="Bohlmann J."/>
        </authorList>
    </citation>
    <scope>NUCLEOTIDE SEQUENCE</scope>
    <source>
        <tissue evidence="3">Larvae</tissue>
    </source>
</reference>
<comment type="similarity">
    <text evidence="1">Belongs to the WSCD family.</text>
</comment>
<accession>J3JTP4</accession>
<evidence type="ECO:0008006" key="4">
    <source>
        <dbReference type="Google" id="ProtNLM"/>
    </source>
</evidence>
<evidence type="ECO:0000256" key="2">
    <source>
        <dbReference type="SAM" id="Phobius"/>
    </source>
</evidence>
<organism evidence="3">
    <name type="scientific">Dendroctonus ponderosae</name>
    <name type="common">Mountain pine beetle</name>
    <dbReference type="NCBI Taxonomy" id="77166"/>
    <lineage>
        <taxon>Eukaryota</taxon>
        <taxon>Metazoa</taxon>
        <taxon>Ecdysozoa</taxon>
        <taxon>Arthropoda</taxon>
        <taxon>Hexapoda</taxon>
        <taxon>Insecta</taxon>
        <taxon>Pterygota</taxon>
        <taxon>Neoptera</taxon>
        <taxon>Endopterygota</taxon>
        <taxon>Coleoptera</taxon>
        <taxon>Polyphaga</taxon>
        <taxon>Cucujiformia</taxon>
        <taxon>Curculionidae</taxon>
        <taxon>Scolytinae</taxon>
        <taxon>Dendroctonus</taxon>
    </lineage>
</organism>
<name>J3JTP4_DENPD</name>
<keyword evidence="2" id="KW-0812">Transmembrane</keyword>
<dbReference type="PANTHER" id="PTHR45964">
    <property type="entry name" value="WSCD FAMILY MEMBER CG9164"/>
    <property type="match status" value="1"/>
</dbReference>